<dbReference type="PROSITE" id="PS00687">
    <property type="entry name" value="ALDEHYDE_DEHYDR_GLU"/>
    <property type="match status" value="1"/>
</dbReference>
<dbReference type="InterPro" id="IPR015590">
    <property type="entry name" value="Aldehyde_DH_dom"/>
</dbReference>
<evidence type="ECO:0000259" key="5">
    <source>
        <dbReference type="Pfam" id="PF00171"/>
    </source>
</evidence>
<dbReference type="PANTHER" id="PTHR42804">
    <property type="entry name" value="ALDEHYDE DEHYDROGENASE"/>
    <property type="match status" value="1"/>
</dbReference>
<name>A0ABM6QZ11_PSEO1</name>
<dbReference type="RefSeq" id="WP_014338052.1">
    <property type="nucleotide sequence ID" value="NC_016830.1"/>
</dbReference>
<keyword evidence="7" id="KW-1185">Reference proteome</keyword>
<comment type="similarity">
    <text evidence="1 4">Belongs to the aldehyde dehydrogenase family.</text>
</comment>
<evidence type="ECO:0000256" key="2">
    <source>
        <dbReference type="ARBA" id="ARBA00023002"/>
    </source>
</evidence>
<evidence type="ECO:0000256" key="3">
    <source>
        <dbReference type="PROSITE-ProRule" id="PRU10007"/>
    </source>
</evidence>
<dbReference type="CDD" id="cd07139">
    <property type="entry name" value="ALDH_AldA-Rv0768"/>
    <property type="match status" value="1"/>
</dbReference>
<gene>
    <name evidence="6" type="ORF">C1C98_13940</name>
</gene>
<dbReference type="Proteomes" id="UP000235315">
    <property type="component" value="Chromosome"/>
</dbReference>
<dbReference type="InterPro" id="IPR016161">
    <property type="entry name" value="Ald_DH/histidinol_DH"/>
</dbReference>
<dbReference type="SUPFAM" id="SSF53720">
    <property type="entry name" value="ALDH-like"/>
    <property type="match status" value="1"/>
</dbReference>
<dbReference type="InterPro" id="IPR016162">
    <property type="entry name" value="Ald_DH_N"/>
</dbReference>
<dbReference type="Gene3D" id="3.40.605.10">
    <property type="entry name" value="Aldehyde Dehydrogenase, Chain A, domain 1"/>
    <property type="match status" value="1"/>
</dbReference>
<dbReference type="Gene3D" id="3.40.309.10">
    <property type="entry name" value="Aldehyde Dehydrogenase, Chain A, domain 2"/>
    <property type="match status" value="1"/>
</dbReference>
<dbReference type="InterPro" id="IPR029510">
    <property type="entry name" value="Ald_DH_CS_GLU"/>
</dbReference>
<feature type="domain" description="Aldehyde dehydrogenase" evidence="5">
    <location>
        <begin position="24"/>
        <end position="486"/>
    </location>
</feature>
<organism evidence="6 7">
    <name type="scientific">Pseudomonas ogarae (strain DSM 112162 / CECT 30235 / F113)</name>
    <dbReference type="NCBI Taxonomy" id="1114970"/>
    <lineage>
        <taxon>Bacteria</taxon>
        <taxon>Pseudomonadati</taxon>
        <taxon>Pseudomonadota</taxon>
        <taxon>Gammaproteobacteria</taxon>
        <taxon>Pseudomonadales</taxon>
        <taxon>Pseudomonadaceae</taxon>
        <taxon>Pseudomonas</taxon>
    </lineage>
</organism>
<evidence type="ECO:0000313" key="6">
    <source>
        <dbReference type="EMBL" id="AUO46485.1"/>
    </source>
</evidence>
<feature type="active site" evidence="3">
    <location>
        <position position="262"/>
    </location>
</feature>
<dbReference type="PANTHER" id="PTHR42804:SF1">
    <property type="entry name" value="ALDEHYDE DEHYDROGENASE-RELATED"/>
    <property type="match status" value="1"/>
</dbReference>
<sequence length="489" mass="52345">MNPTASLAPPRLAHPDKLFIDGQWLDARRGGRIDVISAHSEQVIARVAEATEEDVDLAVLAARRAFDSGPWPRLSPAERAEYLRRLSAALAPRLPELAQAWTEQIGALASVSPFVVGAGHYWFDYYAQLAGQFEFEASHPPMDGRGRALVVREAVGVVAAIAPWNNPFGIMAGKLAPALLAGCTVIMKPAPETPIEAYIIAEAAEQIGLPAGVLNLVTTHREAADHLVCNPGVDKVSFTGSVVAGQRIGSVCGGRIARYTLELGGKSAAIVLDDYDLGLAAKVLASTISMSCGQVCATLSRVIVSRHRHDELLQALQTEMQAIRVGNPFDPSVQMGPLAMARQRSRVEEYIAIGQAEGARLISGGSRPADLPRGYYIEPTLFGGVERHMRIAQEEIFGPVLSVLPCDDEADAIRIANDSPFGLYGAVFTDDAERAYRVARGVRTGTFSQNAFRFDPSLPFGGFKLSGVGREGGVHGLAGYTELKSILLL</sequence>
<dbReference type="InterPro" id="IPR016163">
    <property type="entry name" value="Ald_DH_C"/>
</dbReference>
<reference evidence="6 7" key="1">
    <citation type="submission" date="2018-01" db="EMBL/GenBank/DDBJ databases">
        <title>Tropical forage species Digitaria eriantha prevents oxidative stress under low temperature conditions by the incorporation of polyhydroxybutyrate-producing endophytic bacteria.</title>
        <authorList>
            <person name="Stritzler M."/>
            <person name="Ayub N."/>
        </authorList>
    </citation>
    <scope>NUCLEOTIDE SEQUENCE [LARGE SCALE GENOMIC DNA]</scope>
    <source>
        <strain evidence="6 7">FR1</strain>
    </source>
</reference>
<accession>A0ABM6QZ11</accession>
<dbReference type="EMBL" id="CP025738">
    <property type="protein sequence ID" value="AUO46485.1"/>
    <property type="molecule type" value="Genomic_DNA"/>
</dbReference>
<dbReference type="Pfam" id="PF00171">
    <property type="entry name" value="Aldedh"/>
    <property type="match status" value="1"/>
</dbReference>
<protein>
    <submittedName>
        <fullName evidence="6">Betaine-aldehyde dehydrogenase</fullName>
    </submittedName>
</protein>
<evidence type="ECO:0000256" key="1">
    <source>
        <dbReference type="ARBA" id="ARBA00009986"/>
    </source>
</evidence>
<keyword evidence="2 4" id="KW-0560">Oxidoreductase</keyword>
<evidence type="ECO:0000313" key="7">
    <source>
        <dbReference type="Proteomes" id="UP000235315"/>
    </source>
</evidence>
<evidence type="ECO:0000256" key="4">
    <source>
        <dbReference type="RuleBase" id="RU003345"/>
    </source>
</evidence>
<proteinExistence type="inferred from homology"/>